<proteinExistence type="predicted"/>
<gene>
    <name evidence="1" type="ORF">RCL2_001929800</name>
</gene>
<dbReference type="EMBL" id="BLAL01000215">
    <property type="protein sequence ID" value="GES92523.1"/>
    <property type="molecule type" value="Genomic_DNA"/>
</dbReference>
<dbReference type="OrthoDB" id="2158935at2759"/>
<comment type="caution">
    <text evidence="1">The sequence shown here is derived from an EMBL/GenBank/DDBJ whole genome shotgun (WGS) entry which is preliminary data.</text>
</comment>
<protein>
    <submittedName>
        <fullName evidence="1">Pogo transposable element with KRAB domain</fullName>
    </submittedName>
</protein>
<evidence type="ECO:0000313" key="2">
    <source>
        <dbReference type="Proteomes" id="UP000615446"/>
    </source>
</evidence>
<dbReference type="Proteomes" id="UP000615446">
    <property type="component" value="Unassembled WGS sequence"/>
</dbReference>
<name>A0A8H3QUC2_9GLOM</name>
<reference evidence="1" key="1">
    <citation type="submission" date="2019-10" db="EMBL/GenBank/DDBJ databases">
        <title>Conservation and host-specific expression of non-tandemly repeated heterogenous ribosome RNA gene in arbuscular mycorrhizal fungi.</title>
        <authorList>
            <person name="Maeda T."/>
            <person name="Kobayashi Y."/>
            <person name="Nakagawa T."/>
            <person name="Ezawa T."/>
            <person name="Yamaguchi K."/>
            <person name="Bino T."/>
            <person name="Nishimoto Y."/>
            <person name="Shigenobu S."/>
            <person name="Kawaguchi M."/>
        </authorList>
    </citation>
    <scope>NUCLEOTIDE SEQUENCE</scope>
    <source>
        <strain evidence="1">HR1</strain>
    </source>
</reference>
<dbReference type="AlphaFoldDB" id="A0A8H3QUC2"/>
<evidence type="ECO:0000313" key="1">
    <source>
        <dbReference type="EMBL" id="GES92523.1"/>
    </source>
</evidence>
<accession>A0A8H3QUC2</accession>
<organism evidence="1 2">
    <name type="scientific">Rhizophagus clarus</name>
    <dbReference type="NCBI Taxonomy" id="94130"/>
    <lineage>
        <taxon>Eukaryota</taxon>
        <taxon>Fungi</taxon>
        <taxon>Fungi incertae sedis</taxon>
        <taxon>Mucoromycota</taxon>
        <taxon>Glomeromycotina</taxon>
        <taxon>Glomeromycetes</taxon>
        <taxon>Glomerales</taxon>
        <taxon>Glomeraceae</taxon>
        <taxon>Rhizophagus</taxon>
    </lineage>
</organism>
<sequence length="267" mass="30974">MPKVQKSSYSANEKLKILLYVKEQRKPQYPETEASLKTWVIEFRKDGIAVIPKMIKIYMKEILIRDFLKQSEFLLQYKTKIGQKLPAQLSEKLLEFQQFIIKKQKQFEYELCEIGNIDETPVYFDMVGNLTIENYGVKSVQVQTTENEKNWFTCVLIVLVIFKGKQIPKNLPSEIILMMHPKGWMDEFGMKTYFEGHKTDAIKNIAHSENTDLAIIPGGGNLKKPGNAIDGSEDDLFRQDKKKEKINENERKIVDIDSDSADELEEL</sequence>